<comment type="catalytic activity">
    <reaction evidence="4">
        <text>[protein]-peptidylproline (omega=180) = [protein]-peptidylproline (omega=0)</text>
        <dbReference type="Rhea" id="RHEA:16237"/>
        <dbReference type="Rhea" id="RHEA-COMP:10747"/>
        <dbReference type="Rhea" id="RHEA-COMP:10748"/>
        <dbReference type="ChEBI" id="CHEBI:83833"/>
        <dbReference type="ChEBI" id="CHEBI:83834"/>
        <dbReference type="EC" id="5.2.1.8"/>
    </reaction>
</comment>
<evidence type="ECO:0000256" key="5">
    <source>
        <dbReference type="SAM" id="Phobius"/>
    </source>
</evidence>
<dbReference type="EMBL" id="LK023331">
    <property type="protein sequence ID" value="CDS09383.1"/>
    <property type="molecule type" value="Genomic_DNA"/>
</dbReference>
<feature type="chain" id="PRO_5005410310" description="peptidylprolyl isomerase" evidence="6">
    <location>
        <begin position="20"/>
        <end position="187"/>
    </location>
</feature>
<feature type="transmembrane region" description="Helical" evidence="5">
    <location>
        <begin position="140"/>
        <end position="156"/>
    </location>
</feature>
<accession>A0A077WQJ9</accession>
<name>A0A077WQJ9_9FUNG</name>
<sequence>MKLALASIVCLLLSVLAFASEEQPTTLKGAILRPSENCKRTVGSNAKIKIHYKARAWGEDEYFEDTYKNNQPLTYKLGRDKMMDGLKNGVQGMCEGEIRRVLMPADMAFGELGFPGKVPPNTAVVYDIEVMEVNAPFTNPWFYAGLVVIALVYVYMDRMAKAVDNAKLAKYMEKKATQEDNNSKKEQ</sequence>
<organism evidence="8">
    <name type="scientific">Lichtheimia ramosa</name>
    <dbReference type="NCBI Taxonomy" id="688394"/>
    <lineage>
        <taxon>Eukaryota</taxon>
        <taxon>Fungi</taxon>
        <taxon>Fungi incertae sedis</taxon>
        <taxon>Mucoromycota</taxon>
        <taxon>Mucoromycotina</taxon>
        <taxon>Mucoromycetes</taxon>
        <taxon>Mucorales</taxon>
        <taxon>Lichtheimiaceae</taxon>
        <taxon>Lichtheimia</taxon>
    </lineage>
</organism>
<dbReference type="Pfam" id="PF00254">
    <property type="entry name" value="FKBP_C"/>
    <property type="match status" value="1"/>
</dbReference>
<evidence type="ECO:0000256" key="6">
    <source>
        <dbReference type="SAM" id="SignalP"/>
    </source>
</evidence>
<keyword evidence="5" id="KW-0812">Transmembrane</keyword>
<keyword evidence="5" id="KW-1133">Transmembrane helix</keyword>
<keyword evidence="2" id="KW-0677">Repeat</keyword>
<dbReference type="PROSITE" id="PS50059">
    <property type="entry name" value="FKBP_PPIASE"/>
    <property type="match status" value="1"/>
</dbReference>
<evidence type="ECO:0000256" key="3">
    <source>
        <dbReference type="ARBA" id="ARBA00023180"/>
    </source>
</evidence>
<dbReference type="SUPFAM" id="SSF54534">
    <property type="entry name" value="FKBP-like"/>
    <property type="match status" value="1"/>
</dbReference>
<evidence type="ECO:0000256" key="2">
    <source>
        <dbReference type="ARBA" id="ARBA00022737"/>
    </source>
</evidence>
<dbReference type="InterPro" id="IPR001179">
    <property type="entry name" value="PPIase_FKBP_dom"/>
</dbReference>
<proteinExistence type="predicted"/>
<keyword evidence="5" id="KW-0472">Membrane</keyword>
<dbReference type="GO" id="GO:0003755">
    <property type="term" value="F:peptidyl-prolyl cis-trans isomerase activity"/>
    <property type="evidence" value="ECO:0007669"/>
    <property type="project" value="UniProtKB-KW"/>
</dbReference>
<keyword evidence="4" id="KW-0697">Rotamase</keyword>
<dbReference type="Gene3D" id="3.10.50.40">
    <property type="match status" value="1"/>
</dbReference>
<dbReference type="InterPro" id="IPR046357">
    <property type="entry name" value="PPIase_dom_sf"/>
</dbReference>
<dbReference type="PANTHER" id="PTHR46222">
    <property type="entry name" value="PEPTIDYL-PROLYL CIS-TRANS ISOMERASE FKBP7/14"/>
    <property type="match status" value="1"/>
</dbReference>
<keyword evidence="1 6" id="KW-0732">Signal</keyword>
<evidence type="ECO:0000256" key="4">
    <source>
        <dbReference type="PROSITE-ProRule" id="PRU00277"/>
    </source>
</evidence>
<dbReference type="PANTHER" id="PTHR46222:SF3">
    <property type="entry name" value="PEPTIDYLPROLYL ISOMERASE"/>
    <property type="match status" value="1"/>
</dbReference>
<gene>
    <name evidence="8" type="ORF">LRAMOSA10743</name>
</gene>
<keyword evidence="3" id="KW-0325">Glycoprotein</keyword>
<reference evidence="8" key="1">
    <citation type="journal article" date="2014" name="Genome Announc.">
        <title>De novo whole-genome sequence and genome annotation of Lichtheimia ramosa.</title>
        <authorList>
            <person name="Linde J."/>
            <person name="Schwartze V."/>
            <person name="Binder U."/>
            <person name="Lass-Florl C."/>
            <person name="Voigt K."/>
            <person name="Horn F."/>
        </authorList>
    </citation>
    <scope>NUCLEOTIDE SEQUENCE</scope>
    <source>
        <strain evidence="8">JMRC FSU:6197</strain>
    </source>
</reference>
<evidence type="ECO:0000313" key="8">
    <source>
        <dbReference type="EMBL" id="CDS09383.1"/>
    </source>
</evidence>
<feature type="signal peptide" evidence="6">
    <location>
        <begin position="1"/>
        <end position="19"/>
    </location>
</feature>
<evidence type="ECO:0000256" key="1">
    <source>
        <dbReference type="ARBA" id="ARBA00022729"/>
    </source>
</evidence>
<dbReference type="AlphaFoldDB" id="A0A077WQJ9"/>
<protein>
    <recommendedName>
        <fullName evidence="4">peptidylprolyl isomerase</fullName>
        <ecNumber evidence="4">5.2.1.8</ecNumber>
    </recommendedName>
</protein>
<keyword evidence="4" id="KW-0413">Isomerase</keyword>
<dbReference type="EC" id="5.2.1.8" evidence="4"/>
<evidence type="ECO:0000259" key="7">
    <source>
        <dbReference type="PROSITE" id="PS50059"/>
    </source>
</evidence>
<feature type="domain" description="PPIase FKBP-type" evidence="7">
    <location>
        <begin position="45"/>
        <end position="134"/>
    </location>
</feature>
<dbReference type="InterPro" id="IPR052273">
    <property type="entry name" value="PPIase_FKBP"/>
</dbReference>
<dbReference type="OrthoDB" id="1902587at2759"/>